<dbReference type="Gene3D" id="3.40.50.10300">
    <property type="entry name" value="CoaB-like"/>
    <property type="match status" value="1"/>
</dbReference>
<dbReference type="InterPro" id="IPR007085">
    <property type="entry name" value="DNA/pantothenate-metab_flavo_C"/>
</dbReference>
<accession>A0A841RAX2</accession>
<reference evidence="2 3" key="1">
    <citation type="submission" date="2020-08" db="EMBL/GenBank/DDBJ databases">
        <title>Genomic Encyclopedia of Type Strains, Phase IV (KMG-IV): sequencing the most valuable type-strain genomes for metagenomic binning, comparative biology and taxonomic classification.</title>
        <authorList>
            <person name="Goeker M."/>
        </authorList>
    </citation>
    <scope>NUCLEOTIDE SEQUENCE [LARGE SCALE GENOMIC DNA]</scope>
    <source>
        <strain evidence="2 3">DSM 2461</strain>
    </source>
</reference>
<dbReference type="GO" id="GO:0016874">
    <property type="term" value="F:ligase activity"/>
    <property type="evidence" value="ECO:0007669"/>
    <property type="project" value="UniProtKB-KW"/>
</dbReference>
<protein>
    <submittedName>
        <fullName evidence="2">Phosphopantothenate--cysteine ligase</fullName>
    </submittedName>
</protein>
<dbReference type="Pfam" id="PF04127">
    <property type="entry name" value="DFP"/>
    <property type="match status" value="1"/>
</dbReference>
<dbReference type="EMBL" id="JACHGJ010000002">
    <property type="protein sequence ID" value="MBB6479828.1"/>
    <property type="molecule type" value="Genomic_DNA"/>
</dbReference>
<organism evidence="2 3">
    <name type="scientific">Spirochaeta isovalerica</name>
    <dbReference type="NCBI Taxonomy" id="150"/>
    <lineage>
        <taxon>Bacteria</taxon>
        <taxon>Pseudomonadati</taxon>
        <taxon>Spirochaetota</taxon>
        <taxon>Spirochaetia</taxon>
        <taxon>Spirochaetales</taxon>
        <taxon>Spirochaetaceae</taxon>
        <taxon>Spirochaeta</taxon>
    </lineage>
</organism>
<dbReference type="RefSeq" id="WP_184745403.1">
    <property type="nucleotide sequence ID" value="NZ_JACHGJ010000002.1"/>
</dbReference>
<keyword evidence="3" id="KW-1185">Reference proteome</keyword>
<dbReference type="Proteomes" id="UP000587760">
    <property type="component" value="Unassembled WGS sequence"/>
</dbReference>
<evidence type="ECO:0000313" key="3">
    <source>
        <dbReference type="Proteomes" id="UP000587760"/>
    </source>
</evidence>
<dbReference type="SUPFAM" id="SSF102645">
    <property type="entry name" value="CoaB-like"/>
    <property type="match status" value="1"/>
</dbReference>
<evidence type="ECO:0000313" key="2">
    <source>
        <dbReference type="EMBL" id="MBB6479828.1"/>
    </source>
</evidence>
<feature type="domain" description="DNA/pantothenate metabolism flavoprotein C-terminal" evidence="1">
    <location>
        <begin position="2"/>
        <end position="217"/>
    </location>
</feature>
<proteinExistence type="predicted"/>
<sequence length="239" mass="26583">MKILITSGGTEEPIDGVRYITNFSTGKTGAVIADRLTDLGADVTLLHGKRAHLPEKDMEQYSFTSFASLDEKLEELLSSEDFDAIIHLAAVSDYTVDYIETEDGKRITPDDKGKISSDSDGLILRLKRNYKILQRLKTYSRRGKELLVIGFKLTDTDSKVEMAEAVTKQLKGGFVDLVVHNNLRDITPSVHPAGLYLPKGELLCRTGTKEELAEKLFSFLQSENNRKAKAESLQKGESN</sequence>
<dbReference type="InterPro" id="IPR035929">
    <property type="entry name" value="CoaB-like_sf"/>
</dbReference>
<keyword evidence="2" id="KW-0436">Ligase</keyword>
<comment type="caution">
    <text evidence="2">The sequence shown here is derived from an EMBL/GenBank/DDBJ whole genome shotgun (WGS) entry which is preliminary data.</text>
</comment>
<dbReference type="GO" id="GO:0015937">
    <property type="term" value="P:coenzyme A biosynthetic process"/>
    <property type="evidence" value="ECO:0007669"/>
    <property type="project" value="UniProtKB-ARBA"/>
</dbReference>
<gene>
    <name evidence="2" type="ORF">HNR50_001486</name>
</gene>
<name>A0A841RAX2_9SPIO</name>
<evidence type="ECO:0000259" key="1">
    <source>
        <dbReference type="Pfam" id="PF04127"/>
    </source>
</evidence>
<dbReference type="AlphaFoldDB" id="A0A841RAX2"/>